<name>A0ABU8RM16_9ACTN</name>
<dbReference type="RefSeq" id="WP_339575534.1">
    <property type="nucleotide sequence ID" value="NZ_JBBIAA010000017.1"/>
</dbReference>
<reference evidence="3 4" key="1">
    <citation type="journal article" date="2017" name="Int. J. Syst. Evol. Microbiol.">
        <title>Pseudokineococcus basanitobsidens sp. nov., isolated from volcanic rock.</title>
        <authorList>
            <person name="Lee D.W."/>
            <person name="Park M.Y."/>
            <person name="Kim J.J."/>
            <person name="Kim B.S."/>
        </authorList>
    </citation>
    <scope>NUCLEOTIDE SEQUENCE [LARGE SCALE GENOMIC DNA]</scope>
    <source>
        <strain evidence="3 4">DSM 103726</strain>
    </source>
</reference>
<evidence type="ECO:0000259" key="2">
    <source>
        <dbReference type="Pfam" id="PF13559"/>
    </source>
</evidence>
<keyword evidence="1" id="KW-0472">Membrane</keyword>
<dbReference type="InterPro" id="IPR025403">
    <property type="entry name" value="TgpA-like_C"/>
</dbReference>
<organism evidence="3 4">
    <name type="scientific">Pseudokineococcus basanitobsidens</name>
    <dbReference type="NCBI Taxonomy" id="1926649"/>
    <lineage>
        <taxon>Bacteria</taxon>
        <taxon>Bacillati</taxon>
        <taxon>Actinomycetota</taxon>
        <taxon>Actinomycetes</taxon>
        <taxon>Kineosporiales</taxon>
        <taxon>Kineosporiaceae</taxon>
        <taxon>Pseudokineococcus</taxon>
    </lineage>
</organism>
<proteinExistence type="predicted"/>
<dbReference type="Proteomes" id="UP001387100">
    <property type="component" value="Unassembled WGS sequence"/>
</dbReference>
<evidence type="ECO:0000313" key="3">
    <source>
        <dbReference type="EMBL" id="MEJ5946150.1"/>
    </source>
</evidence>
<keyword evidence="4" id="KW-1185">Reference proteome</keyword>
<feature type="domain" description="Protein-glutamine gamma-glutamyltransferase-like C-terminal" evidence="2">
    <location>
        <begin position="125"/>
        <end position="194"/>
    </location>
</feature>
<dbReference type="EMBL" id="JBBIAA010000017">
    <property type="protein sequence ID" value="MEJ5946150.1"/>
    <property type="molecule type" value="Genomic_DNA"/>
</dbReference>
<keyword evidence="1" id="KW-1133">Transmembrane helix</keyword>
<evidence type="ECO:0000313" key="4">
    <source>
        <dbReference type="Proteomes" id="UP001387100"/>
    </source>
</evidence>
<sequence length="216" mass="23188">MPPPGDVSREEAQDLLLRELSGGVYQEAQPSLLRRALTWLLERLGELLPDNLDAGPVVDVVVVVVVAALVLVALRVAGQVVLRRRRRAEPVEVFGGTSRRSADEHRRAADERAAARDWPGAVAERFRAVVRGAEERVLLDERPGRTSTEAAAEMGAALPGVAEDLRAGARTFEDVVYGSAPGSADDDARLRALDARVRAARPAREVAPAAQDGAPR</sequence>
<comment type="caution">
    <text evidence="3">The sequence shown here is derived from an EMBL/GenBank/DDBJ whole genome shotgun (WGS) entry which is preliminary data.</text>
</comment>
<evidence type="ECO:0000256" key="1">
    <source>
        <dbReference type="SAM" id="Phobius"/>
    </source>
</evidence>
<gene>
    <name evidence="3" type="ORF">WDZ17_12695</name>
</gene>
<dbReference type="Pfam" id="PF13559">
    <property type="entry name" value="DUF4129"/>
    <property type="match status" value="1"/>
</dbReference>
<feature type="transmembrane region" description="Helical" evidence="1">
    <location>
        <begin position="57"/>
        <end position="77"/>
    </location>
</feature>
<accession>A0ABU8RM16</accession>
<protein>
    <submittedName>
        <fullName evidence="3">DUF4129 domain-containing protein</fullName>
    </submittedName>
</protein>
<keyword evidence="1" id="KW-0812">Transmembrane</keyword>